<feature type="transmembrane region" description="Helical" evidence="7">
    <location>
        <begin position="336"/>
        <end position="354"/>
    </location>
</feature>
<feature type="transmembrane region" description="Helical" evidence="7">
    <location>
        <begin position="279"/>
        <end position="304"/>
    </location>
</feature>
<evidence type="ECO:0000256" key="8">
    <source>
        <dbReference type="SAM" id="MobiDB-lite"/>
    </source>
</evidence>
<proteinExistence type="inferred from homology"/>
<feature type="transmembrane region" description="Helical" evidence="7">
    <location>
        <begin position="28"/>
        <end position="49"/>
    </location>
</feature>
<gene>
    <name evidence="9" type="ORF">ACMD2_22200</name>
</gene>
<dbReference type="PANTHER" id="PTHR31376:SF3">
    <property type="entry name" value="PURINE PERMEASE 4-RELATED"/>
    <property type="match status" value="1"/>
</dbReference>
<evidence type="ECO:0000256" key="6">
    <source>
        <dbReference type="ARBA" id="ARBA00023136"/>
    </source>
</evidence>
<comment type="similarity">
    <text evidence="2 7">Belongs to the purine permeases (TC 2.A.7.14) family.</text>
</comment>
<accession>A0A199UK95</accession>
<comment type="subcellular location">
    <subcellularLocation>
        <location evidence="1 7">Membrane</location>
        <topology evidence="1 7">Multi-pass membrane protein</topology>
    </subcellularLocation>
</comment>
<dbReference type="GO" id="GO:0015211">
    <property type="term" value="F:purine nucleoside transmembrane transporter activity"/>
    <property type="evidence" value="ECO:0007669"/>
    <property type="project" value="UniProtKB-UniRule"/>
</dbReference>
<keyword evidence="3 7" id="KW-0813">Transport</keyword>
<feature type="compositionally biased region" description="Gly residues" evidence="8">
    <location>
        <begin position="387"/>
        <end position="401"/>
    </location>
</feature>
<feature type="region of interest" description="Disordered" evidence="8">
    <location>
        <begin position="364"/>
        <end position="401"/>
    </location>
</feature>
<evidence type="ECO:0000313" key="10">
    <source>
        <dbReference type="Proteomes" id="UP000092600"/>
    </source>
</evidence>
<dbReference type="Proteomes" id="UP000092600">
    <property type="component" value="Unassembled WGS sequence"/>
</dbReference>
<dbReference type="EMBL" id="LSRQ01007209">
    <property type="protein sequence ID" value="OAY65154.1"/>
    <property type="molecule type" value="Genomic_DNA"/>
</dbReference>
<keyword evidence="5 7" id="KW-1133">Transmembrane helix</keyword>
<dbReference type="InterPro" id="IPR030182">
    <property type="entry name" value="PUP_plant"/>
</dbReference>
<evidence type="ECO:0000313" key="9">
    <source>
        <dbReference type="EMBL" id="OAY65154.1"/>
    </source>
</evidence>
<keyword evidence="6 7" id="KW-0472">Membrane</keyword>
<evidence type="ECO:0000256" key="2">
    <source>
        <dbReference type="ARBA" id="ARBA00006213"/>
    </source>
</evidence>
<keyword evidence="4 7" id="KW-0812">Transmembrane</keyword>
<feature type="non-terminal residue" evidence="9">
    <location>
        <position position="401"/>
    </location>
</feature>
<organism evidence="9 10">
    <name type="scientific">Ananas comosus</name>
    <name type="common">Pineapple</name>
    <name type="synonym">Ananas ananas</name>
    <dbReference type="NCBI Taxonomy" id="4615"/>
    <lineage>
        <taxon>Eukaryota</taxon>
        <taxon>Viridiplantae</taxon>
        <taxon>Streptophyta</taxon>
        <taxon>Embryophyta</taxon>
        <taxon>Tracheophyta</taxon>
        <taxon>Spermatophyta</taxon>
        <taxon>Magnoliopsida</taxon>
        <taxon>Liliopsida</taxon>
        <taxon>Poales</taxon>
        <taxon>Bromeliaceae</taxon>
        <taxon>Bromelioideae</taxon>
        <taxon>Ananas</taxon>
    </lineage>
</organism>
<dbReference type="Pfam" id="PF16913">
    <property type="entry name" value="PUNUT"/>
    <property type="match status" value="1"/>
</dbReference>
<evidence type="ECO:0000256" key="4">
    <source>
        <dbReference type="ARBA" id="ARBA00022692"/>
    </source>
</evidence>
<evidence type="ECO:0000256" key="5">
    <source>
        <dbReference type="ARBA" id="ARBA00022989"/>
    </source>
</evidence>
<comment type="caution">
    <text evidence="9">The sequence shown here is derived from an EMBL/GenBank/DDBJ whole genome shotgun (WGS) entry which is preliminary data.</text>
</comment>
<feature type="region of interest" description="Disordered" evidence="8">
    <location>
        <begin position="1"/>
        <end position="20"/>
    </location>
</feature>
<feature type="transmembrane region" description="Helical" evidence="7">
    <location>
        <begin position="170"/>
        <end position="188"/>
    </location>
</feature>
<dbReference type="AlphaFoldDB" id="A0A199UK95"/>
<feature type="transmembrane region" description="Helical" evidence="7">
    <location>
        <begin position="139"/>
        <end position="163"/>
    </location>
</feature>
<dbReference type="PANTHER" id="PTHR31376">
    <property type="entry name" value="OS09G0467300 PROTEIN-RELATED"/>
    <property type="match status" value="1"/>
</dbReference>
<name>A0A199UK95_ANACO</name>
<dbReference type="GO" id="GO:0005345">
    <property type="term" value="F:purine nucleobase transmembrane transporter activity"/>
    <property type="evidence" value="ECO:0007669"/>
    <property type="project" value="UniProtKB-UniRule"/>
</dbReference>
<evidence type="ECO:0000256" key="1">
    <source>
        <dbReference type="ARBA" id="ARBA00004141"/>
    </source>
</evidence>
<dbReference type="InterPro" id="IPR037185">
    <property type="entry name" value="EmrE-like"/>
</dbReference>
<dbReference type="SUPFAM" id="SSF103481">
    <property type="entry name" value="Multidrug resistance efflux transporter EmrE"/>
    <property type="match status" value="1"/>
</dbReference>
<feature type="transmembrane region" description="Helical" evidence="7">
    <location>
        <begin position="61"/>
        <end position="80"/>
    </location>
</feature>
<evidence type="ECO:0000256" key="7">
    <source>
        <dbReference type="RuleBase" id="RU368015"/>
    </source>
</evidence>
<dbReference type="GO" id="GO:0016020">
    <property type="term" value="C:membrane"/>
    <property type="evidence" value="ECO:0007669"/>
    <property type="project" value="UniProtKB-SubCell"/>
</dbReference>
<feature type="transmembrane region" description="Helical" evidence="7">
    <location>
        <begin position="311"/>
        <end position="330"/>
    </location>
</feature>
<dbReference type="STRING" id="4615.A0A199UK95"/>
<feature type="transmembrane region" description="Helical" evidence="7">
    <location>
        <begin position="208"/>
        <end position="226"/>
    </location>
</feature>
<reference evidence="9 10" key="1">
    <citation type="journal article" date="2016" name="DNA Res.">
        <title>The draft genome of MD-2 pineapple using hybrid error correction of long reads.</title>
        <authorList>
            <person name="Redwan R.M."/>
            <person name="Saidin A."/>
            <person name="Kumar S.V."/>
        </authorList>
    </citation>
    <scope>NUCLEOTIDE SEQUENCE [LARGE SCALE GENOMIC DNA]</scope>
    <source>
        <strain evidence="10">cv. MD2</strain>
        <tissue evidence="9">Leaf</tissue>
    </source>
</reference>
<evidence type="ECO:0000256" key="3">
    <source>
        <dbReference type="ARBA" id="ARBA00022448"/>
    </source>
</evidence>
<comment type="caution">
    <text evidence="7">Lacks conserved residue(s) required for the propagation of feature annotation.</text>
</comment>
<protein>
    <recommendedName>
        <fullName evidence="7">Probable purine permease</fullName>
    </recommendedName>
</protein>
<feature type="transmembrane region" description="Helical" evidence="7">
    <location>
        <begin position="115"/>
        <end position="133"/>
    </location>
</feature>
<sequence length="401" mass="41610">MATLSLKEPTPACAGPVHSGSPDRRVRFVLLTLNYAALFAGSLSSSLLSRFYFVHHGSNRWVATLVQSAGFPLLLIPVYFTPSSISSSSSSSSFSLGTGHGHGHGRPFSRFTPRLLALSVLLGLLMGVNNLLFSCGTSYLPVSTSSLLLSTQLGFTLVLAAVLVRHPLTFANLNAVVLLTLSSVLLAVRSASQGSDNDRPAGETRAHYFLGFAASLGAAGLFAAYLPVMEIVYRGVVGFRMVVEVQVVMEAAATALAAAGLAADGGWREHGRWDLSPAAYWATIGAVMLSWQLCFMGTAGLIFLTSSLHSGICMTAVLSANVLGGVAAFGDEFGPEKGIATALCVWGFSSYIYGEYMKKRTAETEKELEKIGHGGGGGNPNINGSGNSDGGGGGGGGGSSQ</sequence>